<evidence type="ECO:0000313" key="3">
    <source>
        <dbReference type="Proteomes" id="UP001165667"/>
    </source>
</evidence>
<dbReference type="InterPro" id="IPR003672">
    <property type="entry name" value="CobN/Mg_chltase"/>
</dbReference>
<proteinExistence type="predicted"/>
<dbReference type="EC" id="6.6.1.2" evidence="2"/>
<feature type="domain" description="CobN/magnesium chelatase" evidence="1">
    <location>
        <begin position="690"/>
        <end position="1089"/>
    </location>
</feature>
<reference evidence="2" key="1">
    <citation type="submission" date="2022-05" db="EMBL/GenBank/DDBJ databases">
        <authorList>
            <person name="Pankratov T."/>
        </authorList>
    </citation>
    <scope>NUCLEOTIDE SEQUENCE</scope>
    <source>
        <strain evidence="2">BP6-180914</strain>
    </source>
</reference>
<protein>
    <submittedName>
        <fullName evidence="2">Cobaltochelatase subunit CobN</fullName>
        <ecNumber evidence="2">6.6.1.2</ecNumber>
    </submittedName>
</protein>
<dbReference type="PANTHER" id="PTHR44119">
    <property type="entry name" value="MAGNESIUM-CHELATASE SUBUNIT CHLH, CHLOROPLASTIC"/>
    <property type="match status" value="1"/>
</dbReference>
<gene>
    <name evidence="2" type="primary">cobN</name>
    <name evidence="2" type="ORF">M8523_21775</name>
</gene>
<dbReference type="EMBL" id="JAMOIM010000017">
    <property type="protein sequence ID" value="MCW6510648.1"/>
    <property type="molecule type" value="Genomic_DNA"/>
</dbReference>
<organism evidence="2 3">
    <name type="scientific">Lichenifustis flavocetrariae</name>
    <dbReference type="NCBI Taxonomy" id="2949735"/>
    <lineage>
        <taxon>Bacteria</taxon>
        <taxon>Pseudomonadati</taxon>
        <taxon>Pseudomonadota</taxon>
        <taxon>Alphaproteobacteria</taxon>
        <taxon>Hyphomicrobiales</taxon>
        <taxon>Lichenihabitantaceae</taxon>
        <taxon>Lichenifustis</taxon>
    </lineage>
</organism>
<accession>A0AA41Z0P7</accession>
<dbReference type="Proteomes" id="UP001165667">
    <property type="component" value="Unassembled WGS sequence"/>
</dbReference>
<dbReference type="Pfam" id="PF02514">
    <property type="entry name" value="CobN-Mg_chel"/>
    <property type="match status" value="2"/>
</dbReference>
<evidence type="ECO:0000313" key="2">
    <source>
        <dbReference type="EMBL" id="MCW6510648.1"/>
    </source>
</evidence>
<dbReference type="RefSeq" id="WP_282587026.1">
    <property type="nucleotide sequence ID" value="NZ_JAMOIM010000017.1"/>
</dbReference>
<comment type="caution">
    <text evidence="2">The sequence shown here is derived from an EMBL/GenBank/DDBJ whole genome shotgun (WGS) entry which is preliminary data.</text>
</comment>
<dbReference type="PANTHER" id="PTHR44119:SF4">
    <property type="entry name" value="AEROBIC COBALTOCHELATASE SUBUNIT COBN"/>
    <property type="match status" value="1"/>
</dbReference>
<feature type="domain" description="CobN/magnesium chelatase" evidence="1">
    <location>
        <begin position="140"/>
        <end position="675"/>
    </location>
</feature>
<dbReference type="AlphaFoldDB" id="A0AA41Z0P7"/>
<name>A0AA41Z0P7_9HYPH</name>
<keyword evidence="2" id="KW-0436">Ligase</keyword>
<evidence type="ECO:0000259" key="1">
    <source>
        <dbReference type="Pfam" id="PF02514"/>
    </source>
</evidence>
<sequence>MHLLPTQRRSLDAEVPAIDLDRSPADLVMLSFSDSDLAVAAAAWEGNAATLPSLRLANLSKLRHPYSVDLFIEKTAAKARFVLVRLLGGLDYWRYGVEELAAAARRNGFALAVLAGDQVADERLEAASTLPAERLRELNDYFFAGGIDNVTQALRFVASVLGDARPVAPPRAVPLAGLHMPSCRAGAAEAPHALILFYRSALLANDIDPIVGMADAMAARGARVSAFFVSSLKDEEAAEALEVWLTRESPDVILNTTAFSAQRPSGCVTDRADAPVLQVVLSTADRVGWLADARGLGAADLAMNVVLPEVDGRIAAGVVSFKTEADAQPDLEFGRVSHRIDPERIVRVAERALAWAALRRTPRAERRLACILSDYPGKGGRVGQAVGLDTPASVVEVAAHLERCGFDAGGLPKAEALMQGLTSGLPQPCLSLDAYRTGLARLPKSFVATLDAAWGVPENDASCVDGQFRFRLCRAGKLWVAVQPDRGSQQNRRAEYHDTALPPRHGYVAFYLWLRQAVQVHALIHMGTHGTLEWLPGKAVALSEICAPDVLIGATPVIYPFIVNNPGEAAQAKRRLGAVTIGHLTPPLVAAGLHGDTAELEQLFDEYAEAVALDARRARLLGAAILEKAEAAGLTTTLGAGADSDTMLAALDAWLCDIKEARIGDGLHVFGAPPPAWSEGGEPKVDPDLLAACGCGERDHLVAALDGRFVPPGPSGAPSAGRMDVLPTGRNLFSVDPRAIPTRTGWEIGARLAEDLVTRYAQDHGDWPRRVVLDLWGSATMRTGGQDLGQAFALIGTKPIWDHSSNRVTGFEILPLARLGRSRVDTTLRVSGLFRDTFPDQITTFDAAVRAVSGLDEAVDDNPLVEARQATGDMARVFGTAPGQYGAGLGRMLADDSWGTREELGDAYLAATTHAYARGGVGQASPEGFGARIATADAFAHTGDLPGQDILDSDVFAEHEGGFAAAAARLGANPSLYRADTTNPDAMRLRSLAEDIERALLARAANPRWIAGQRCHGYAGAAAMADTLDALFGFAATTDAVPPRHFDRYFDATLGNEEVRAFLQSANPAAAEAMADRFDAAIRRGFWPCRRNSTLAILADTRATPA</sequence>
<dbReference type="NCBIfam" id="NF008973">
    <property type="entry name" value="PRK12321.1"/>
    <property type="match status" value="1"/>
</dbReference>
<keyword evidence="3" id="KW-1185">Reference proteome</keyword>
<dbReference type="CDD" id="cd10150">
    <property type="entry name" value="CobN_like"/>
    <property type="match status" value="1"/>
</dbReference>
<dbReference type="GO" id="GO:0051116">
    <property type="term" value="F:cobaltochelatase activity"/>
    <property type="evidence" value="ECO:0007669"/>
    <property type="project" value="UniProtKB-EC"/>
</dbReference>